<reference evidence="2" key="1">
    <citation type="submission" date="2021-04" db="EMBL/GenBank/DDBJ databases">
        <title>A novel Synergistetes isolate from a pyrite-forming mixed culture.</title>
        <authorList>
            <person name="Bunk B."/>
            <person name="Sproer C."/>
            <person name="Spring S."/>
            <person name="Pester M."/>
        </authorList>
    </citation>
    <scope>NUCLEOTIDE SEQUENCE [LARGE SCALE GENOMIC DNA]</scope>
    <source>
        <strain evidence="2">J.5.4.2-T.3.5.2</strain>
    </source>
</reference>
<dbReference type="InterPro" id="IPR029058">
    <property type="entry name" value="AB_hydrolase_fold"/>
</dbReference>
<evidence type="ECO:0000313" key="1">
    <source>
        <dbReference type="EMBL" id="QTX33411.1"/>
    </source>
</evidence>
<dbReference type="Proteomes" id="UP000671879">
    <property type="component" value="Chromosome"/>
</dbReference>
<accession>A0A9Q7AT05</accession>
<keyword evidence="1" id="KW-0378">Hydrolase</keyword>
<dbReference type="EMBL" id="CP072943">
    <property type="protein sequence ID" value="QTX33411.1"/>
    <property type="molecule type" value="Genomic_DNA"/>
</dbReference>
<dbReference type="GO" id="GO:0016787">
    <property type="term" value="F:hydrolase activity"/>
    <property type="evidence" value="ECO:0007669"/>
    <property type="project" value="UniProtKB-KW"/>
</dbReference>
<dbReference type="SUPFAM" id="SSF53474">
    <property type="entry name" value="alpha/beta-Hydrolases"/>
    <property type="match status" value="1"/>
</dbReference>
<evidence type="ECO:0000313" key="2">
    <source>
        <dbReference type="Proteomes" id="UP000671879"/>
    </source>
</evidence>
<keyword evidence="2" id="KW-1185">Reference proteome</keyword>
<gene>
    <name evidence="1" type="ORF">KAR29_05945</name>
</gene>
<proteinExistence type="predicted"/>
<protein>
    <submittedName>
        <fullName evidence="1">Alpha/beta hydrolase</fullName>
    </submittedName>
</protein>
<dbReference type="RefSeq" id="WP_274374697.1">
    <property type="nucleotide sequence ID" value="NZ_CP072943.1"/>
</dbReference>
<dbReference type="Gene3D" id="3.40.50.1820">
    <property type="entry name" value="alpha/beta hydrolase"/>
    <property type="match status" value="1"/>
</dbReference>
<name>A0A9Q7AT05_9BACT</name>
<sequence>MRKILRTTAAGALGPVSVEALLGHEKSPVVVLLHGVHGTANLTEENKYGKLARMLASDADVVIVETSRLCRDPQAFGDDRGGWAKAAFIGKSYAMELGDVLAGLAAAADFGLKGRPLWLWGFSLGGLHAVMIAGGEAKRLLAREGLESAFELPGPLDGLALSGSGLEGRKELEGSGFFSLPILDSLPSTEILARAARSARVRRALSFYGSRDGTFSEEACRDLLGSIGATEKGFHVLEGADHAFRTLYGESSDEPLRTMMSLLLPL</sequence>
<dbReference type="KEGG" id="aram:KAR29_05945"/>
<dbReference type="AlphaFoldDB" id="A0A9Q7AT05"/>
<organism evidence="1 2">
    <name type="scientific">Aminithiophilus ramosus</name>
    <dbReference type="NCBI Taxonomy" id="3029084"/>
    <lineage>
        <taxon>Bacteria</taxon>
        <taxon>Thermotogati</taxon>
        <taxon>Synergistota</taxon>
        <taxon>Synergistia</taxon>
        <taxon>Synergistales</taxon>
        <taxon>Aminithiophilaceae</taxon>
        <taxon>Aminithiophilus</taxon>
    </lineage>
</organism>